<dbReference type="PROSITE" id="PS51257">
    <property type="entry name" value="PROKAR_LIPOPROTEIN"/>
    <property type="match status" value="1"/>
</dbReference>
<organism evidence="2 4">
    <name type="scientific">Oleiagrimonas soli</name>
    <dbReference type="NCBI Taxonomy" id="1543381"/>
    <lineage>
        <taxon>Bacteria</taxon>
        <taxon>Pseudomonadati</taxon>
        <taxon>Pseudomonadota</taxon>
        <taxon>Gammaproteobacteria</taxon>
        <taxon>Lysobacterales</taxon>
        <taxon>Rhodanobacteraceae</taxon>
        <taxon>Oleiagrimonas</taxon>
    </lineage>
</organism>
<evidence type="ECO:0000256" key="1">
    <source>
        <dbReference type="SAM" id="SignalP"/>
    </source>
</evidence>
<dbReference type="RefSeq" id="WP_043100593.1">
    <property type="nucleotide sequence ID" value="NZ_JACHET010000001.1"/>
</dbReference>
<dbReference type="AlphaFoldDB" id="A0A099CWR0"/>
<reference evidence="2 4" key="1">
    <citation type="submission" date="2014-09" db="EMBL/GenBank/DDBJ databases">
        <title>Xanthomonadaceae 3.5X direct submission.</title>
        <authorList>
            <person name="Fang T."/>
            <person name="Wang H."/>
        </authorList>
    </citation>
    <scope>NUCLEOTIDE SEQUENCE [LARGE SCALE GENOMIC DNA]</scope>
    <source>
        <strain evidence="2 4">3.5X</strain>
    </source>
</reference>
<accession>A0A099CWR0</accession>
<evidence type="ECO:0000313" key="3">
    <source>
        <dbReference type="EMBL" id="MBB6183477.1"/>
    </source>
</evidence>
<protein>
    <submittedName>
        <fullName evidence="3">Pimeloyl-ACP methyl ester carboxylesterase</fullName>
    </submittedName>
</protein>
<dbReference type="HOGENOM" id="CLU_1179438_0_0_6"/>
<dbReference type="OrthoDB" id="5431193at2"/>
<reference evidence="3 5" key="2">
    <citation type="submission" date="2020-08" db="EMBL/GenBank/DDBJ databases">
        <title>Genomic Encyclopedia of Type Strains, Phase IV (KMG-IV): sequencing the most valuable type-strain genomes for metagenomic binning, comparative biology and taxonomic classification.</title>
        <authorList>
            <person name="Goeker M."/>
        </authorList>
    </citation>
    <scope>NUCLEOTIDE SEQUENCE [LARGE SCALE GENOMIC DNA]</scope>
    <source>
        <strain evidence="3 5">DSM 107085</strain>
    </source>
</reference>
<dbReference type="STRING" id="1543381.LF63_0106970"/>
<dbReference type="Gene3D" id="3.40.50.1820">
    <property type="entry name" value="alpha/beta hydrolase"/>
    <property type="match status" value="1"/>
</dbReference>
<keyword evidence="1" id="KW-0732">Signal</keyword>
<feature type="chain" id="PRO_5035986517" evidence="1">
    <location>
        <begin position="26"/>
        <end position="250"/>
    </location>
</feature>
<dbReference type="Proteomes" id="UP000560000">
    <property type="component" value="Unassembled WGS sequence"/>
</dbReference>
<name>A0A099CWR0_9GAMM</name>
<dbReference type="EMBL" id="JROI01000010">
    <property type="protein sequence ID" value="KGI78096.1"/>
    <property type="molecule type" value="Genomic_DNA"/>
</dbReference>
<gene>
    <name evidence="3" type="ORF">HNQ86_000822</name>
    <name evidence="2" type="ORF">LF63_0106970</name>
</gene>
<evidence type="ECO:0000313" key="2">
    <source>
        <dbReference type="EMBL" id="KGI78096.1"/>
    </source>
</evidence>
<dbReference type="EMBL" id="JACHET010000001">
    <property type="protein sequence ID" value="MBB6183477.1"/>
    <property type="molecule type" value="Genomic_DNA"/>
</dbReference>
<dbReference type="InterPro" id="IPR029058">
    <property type="entry name" value="AB_hydrolase_fold"/>
</dbReference>
<evidence type="ECO:0000313" key="5">
    <source>
        <dbReference type="Proteomes" id="UP000560000"/>
    </source>
</evidence>
<dbReference type="SUPFAM" id="SSF53474">
    <property type="entry name" value="alpha/beta-Hydrolases"/>
    <property type="match status" value="1"/>
</dbReference>
<comment type="caution">
    <text evidence="2">The sequence shown here is derived from an EMBL/GenBank/DDBJ whole genome shotgun (WGS) entry which is preliminary data.</text>
</comment>
<sequence>MSRRRPLRMLAALTAAFLLGGCAAGGDITRPIPTAYIPAPQPAHRLVVMLPGRGDDLAGLQRHRIAALIQQQWPDADVILTGLTMPFYLQGRAPQRLHDEVIAPALAQHPHRQLWLMGISLGGMGALLYDRAYPKQAHGLLLLSPYLGDRAIRHEIQHAGGLAHWQPGPPQPLTSATFQRELWRYLQDWIDRPQRARTTWIAYGASERFRTSIALLTPVLPGDHVLERPGHHNWTLWTPAARQLLERAGR</sequence>
<dbReference type="Proteomes" id="UP000029708">
    <property type="component" value="Unassembled WGS sequence"/>
</dbReference>
<keyword evidence="4" id="KW-1185">Reference proteome</keyword>
<evidence type="ECO:0000313" key="4">
    <source>
        <dbReference type="Proteomes" id="UP000029708"/>
    </source>
</evidence>
<proteinExistence type="predicted"/>
<feature type="signal peptide" evidence="1">
    <location>
        <begin position="1"/>
        <end position="25"/>
    </location>
</feature>